<evidence type="ECO:0000313" key="2">
    <source>
        <dbReference type="Proteomes" id="UP000250915"/>
    </source>
</evidence>
<dbReference type="Proteomes" id="UP000250915">
    <property type="component" value="Unassembled WGS sequence"/>
</dbReference>
<dbReference type="OrthoDB" id="4934928at2"/>
<organism evidence="1 2">
    <name type="scientific">Mycobacterium colombiense</name>
    <dbReference type="NCBI Taxonomy" id="339268"/>
    <lineage>
        <taxon>Bacteria</taxon>
        <taxon>Bacillati</taxon>
        <taxon>Actinomycetota</taxon>
        <taxon>Actinomycetes</taxon>
        <taxon>Mycobacteriales</taxon>
        <taxon>Mycobacteriaceae</taxon>
        <taxon>Mycobacterium</taxon>
        <taxon>Mycobacterium avium complex (MAC)</taxon>
    </lineage>
</organism>
<dbReference type="EMBL" id="QMEV01000009">
    <property type="protein sequence ID" value="RAV14070.1"/>
    <property type="molecule type" value="Genomic_DNA"/>
</dbReference>
<dbReference type="Pfam" id="PF13481">
    <property type="entry name" value="AAA_25"/>
    <property type="match status" value="1"/>
</dbReference>
<proteinExistence type="predicted"/>
<dbReference type="AlphaFoldDB" id="A0A329M2W0"/>
<dbReference type="SUPFAM" id="SSF52540">
    <property type="entry name" value="P-loop containing nucleoside triphosphate hydrolases"/>
    <property type="match status" value="1"/>
</dbReference>
<name>A0A329M2W0_9MYCO</name>
<comment type="caution">
    <text evidence="1">The sequence shown here is derived from an EMBL/GenBank/DDBJ whole genome shotgun (WGS) entry which is preliminary data.</text>
</comment>
<accession>A0A329M2W0</accession>
<evidence type="ECO:0000313" key="1">
    <source>
        <dbReference type="EMBL" id="RAV14070.1"/>
    </source>
</evidence>
<reference evidence="1 2" key="1">
    <citation type="submission" date="2018-06" db="EMBL/GenBank/DDBJ databases">
        <title>NTM in soil in Japan.</title>
        <authorList>
            <person name="Ohya K."/>
        </authorList>
    </citation>
    <scope>NUCLEOTIDE SEQUENCE [LARGE SCALE GENOMIC DNA]</scope>
    <source>
        <strain evidence="1 2">GF28</strain>
    </source>
</reference>
<gene>
    <name evidence="1" type="ORF">DQP57_06795</name>
</gene>
<protein>
    <submittedName>
        <fullName evidence="1">Uncharacterized protein</fullName>
    </submittedName>
</protein>
<dbReference type="Gene3D" id="3.40.50.300">
    <property type="entry name" value="P-loop containing nucleotide triphosphate hydrolases"/>
    <property type="match status" value="1"/>
</dbReference>
<sequence length="455" mass="50906">MPRCRGRTAPRGQCRLYGPGRRRFWCRTAVFGDRADDQRCDRNGPHAGEPMVISGPCREMQFETMGSSSTRPGRDLDPQDEIEYHLGQLRARHEAKLRFDEEIHPPSPIPPIRRLIDLLGEPDTDSQYRIDRLAPAQGRVLLSAQYKAGKSTLVGNLLRSLADGDPFLGRFPVTTQSHRALLIDNELSENIMRRWLRDQGIINTDCVDVVTLRGRIGAFNILNEGVRAEWAQRLRGADYLILDCLRPVLDALGLDENHDAGRFLVAFDALLADSGINEALVVHHMGHSGERARGDSRLQDWPDATWRLVREKDEPDSPRYFTAYGRDVDIPEGYLQFDVDTRRLTYTDGTRQSRARKADEQEVLDEIVEILVEQRIHGDVTGMSRNGILSAAKKYGRSARTIDPALALGLRQGILSCAAGRRNAHMYSLANPCSVCSRPISGLARGVHPECGAGK</sequence>
<dbReference type="InterPro" id="IPR027417">
    <property type="entry name" value="P-loop_NTPase"/>
</dbReference>